<sequence length="193" mass="20503">MIGRVLGIFHNVEVLICTTTLLSHQHLLFSTSNNTFTDSEPPTTDSRSLFTTRWHASCTFSPPLWPWLPWPTLRRSRPPRKRRTTSRAALVSEAASAKHPAATAMASTVVNPASTRAAVASTAPTVTTTRKASGTATATAPTRATTRPLSTATDLEAQASTPASTVVLAALSTSTDSRVADSSAERKGGLFEK</sequence>
<feature type="region of interest" description="Disordered" evidence="1">
    <location>
        <begin position="115"/>
        <end position="193"/>
    </location>
</feature>
<feature type="compositionally biased region" description="Basic and acidic residues" evidence="1">
    <location>
        <begin position="183"/>
        <end position="193"/>
    </location>
</feature>
<feature type="compositionally biased region" description="Low complexity" evidence="1">
    <location>
        <begin position="115"/>
        <end position="153"/>
    </location>
</feature>
<proteinExistence type="predicted"/>
<dbReference type="EMBL" id="JARKHS020002222">
    <property type="protein sequence ID" value="KAK8787000.1"/>
    <property type="molecule type" value="Genomic_DNA"/>
</dbReference>
<evidence type="ECO:0000313" key="2">
    <source>
        <dbReference type="EMBL" id="KAK8787000.1"/>
    </source>
</evidence>
<gene>
    <name evidence="2" type="ORF">V5799_023226</name>
</gene>
<dbReference type="Proteomes" id="UP001321473">
    <property type="component" value="Unassembled WGS sequence"/>
</dbReference>
<accession>A0AAQ4FIM0</accession>
<keyword evidence="3" id="KW-1185">Reference proteome</keyword>
<organism evidence="2 3">
    <name type="scientific">Amblyomma americanum</name>
    <name type="common">Lone star tick</name>
    <dbReference type="NCBI Taxonomy" id="6943"/>
    <lineage>
        <taxon>Eukaryota</taxon>
        <taxon>Metazoa</taxon>
        <taxon>Ecdysozoa</taxon>
        <taxon>Arthropoda</taxon>
        <taxon>Chelicerata</taxon>
        <taxon>Arachnida</taxon>
        <taxon>Acari</taxon>
        <taxon>Parasitiformes</taxon>
        <taxon>Ixodida</taxon>
        <taxon>Ixodoidea</taxon>
        <taxon>Ixodidae</taxon>
        <taxon>Amblyomminae</taxon>
        <taxon>Amblyomma</taxon>
    </lineage>
</organism>
<protein>
    <submittedName>
        <fullName evidence="2">Uncharacterized protein</fullName>
    </submittedName>
</protein>
<name>A0AAQ4FIM0_AMBAM</name>
<dbReference type="AlphaFoldDB" id="A0AAQ4FIM0"/>
<comment type="caution">
    <text evidence="2">The sequence shown here is derived from an EMBL/GenBank/DDBJ whole genome shotgun (WGS) entry which is preliminary data.</text>
</comment>
<reference evidence="2 3" key="1">
    <citation type="journal article" date="2023" name="Arcadia Sci">
        <title>De novo assembly of a long-read Amblyomma americanum tick genome.</title>
        <authorList>
            <person name="Chou S."/>
            <person name="Poskanzer K.E."/>
            <person name="Rollins M."/>
            <person name="Thuy-Boun P.S."/>
        </authorList>
    </citation>
    <scope>NUCLEOTIDE SEQUENCE [LARGE SCALE GENOMIC DNA]</scope>
    <source>
        <strain evidence="2">F_SG_1</strain>
        <tissue evidence="2">Salivary glands</tissue>
    </source>
</reference>
<evidence type="ECO:0000313" key="3">
    <source>
        <dbReference type="Proteomes" id="UP001321473"/>
    </source>
</evidence>
<feature type="compositionally biased region" description="Basic residues" evidence="1">
    <location>
        <begin position="75"/>
        <end position="85"/>
    </location>
</feature>
<feature type="region of interest" description="Disordered" evidence="1">
    <location>
        <begin position="75"/>
        <end position="95"/>
    </location>
</feature>
<evidence type="ECO:0000256" key="1">
    <source>
        <dbReference type="SAM" id="MobiDB-lite"/>
    </source>
</evidence>